<accession>A0A2T6K7A3</accession>
<evidence type="ECO:0000256" key="3">
    <source>
        <dbReference type="PIRSR" id="PIRSR605502-1"/>
    </source>
</evidence>
<dbReference type="PANTHER" id="PTHR16222">
    <property type="entry name" value="ADP-RIBOSYLGLYCOHYDROLASE"/>
    <property type="match status" value="1"/>
</dbReference>
<dbReference type="InterPro" id="IPR050792">
    <property type="entry name" value="ADP-ribosylglycohydrolase"/>
</dbReference>
<dbReference type="Gene3D" id="3.90.190.10">
    <property type="entry name" value="Protein tyrosine phosphatase superfamily"/>
    <property type="match status" value="1"/>
</dbReference>
<evidence type="ECO:0000256" key="2">
    <source>
        <dbReference type="ARBA" id="ARBA00022801"/>
    </source>
</evidence>
<dbReference type="GO" id="GO:0016791">
    <property type="term" value="F:phosphatase activity"/>
    <property type="evidence" value="ECO:0007669"/>
    <property type="project" value="UniProtKB-ARBA"/>
</dbReference>
<dbReference type="AlphaFoldDB" id="A0A2T6K7A3"/>
<evidence type="ECO:0000259" key="4">
    <source>
        <dbReference type="PROSITE" id="PS50056"/>
    </source>
</evidence>
<dbReference type="Gene3D" id="1.10.4080.10">
    <property type="entry name" value="ADP-ribosylation/Crystallin J1"/>
    <property type="match status" value="1"/>
</dbReference>
<dbReference type="SMART" id="SM00404">
    <property type="entry name" value="PTPc_motif"/>
    <property type="match status" value="1"/>
</dbReference>
<dbReference type="EMBL" id="QBUD01000018">
    <property type="protein sequence ID" value="PUB10554.1"/>
    <property type="molecule type" value="Genomic_DNA"/>
</dbReference>
<evidence type="ECO:0000313" key="5">
    <source>
        <dbReference type="EMBL" id="PUB10554.1"/>
    </source>
</evidence>
<gene>
    <name evidence="5" type="ORF">C8N45_11833</name>
</gene>
<protein>
    <submittedName>
        <fullName evidence="5">ADP-ribosylglycohydrolase</fullName>
    </submittedName>
</protein>
<feature type="binding site" evidence="3">
    <location>
        <position position="469"/>
    </location>
    <ligand>
        <name>Mg(2+)</name>
        <dbReference type="ChEBI" id="CHEBI:18420"/>
        <label>1</label>
    </ligand>
</feature>
<proteinExistence type="inferred from homology"/>
<keyword evidence="2 5" id="KW-0378">Hydrolase</keyword>
<feature type="domain" description="Tyrosine specific protein phosphatases" evidence="4">
    <location>
        <begin position="111"/>
        <end position="178"/>
    </location>
</feature>
<dbReference type="SUPFAM" id="SSF52799">
    <property type="entry name" value="(Phosphotyrosine protein) phosphatases II"/>
    <property type="match status" value="1"/>
</dbReference>
<comment type="caution">
    <text evidence="5">The sequence shown here is derived from an EMBL/GenBank/DDBJ whole genome shotgun (WGS) entry which is preliminary data.</text>
</comment>
<name>A0A2T6K7A3_9RHOB</name>
<dbReference type="SUPFAM" id="SSF101478">
    <property type="entry name" value="ADP-ribosylglycohydrolase"/>
    <property type="match status" value="1"/>
</dbReference>
<feature type="binding site" evidence="3">
    <location>
        <position position="242"/>
    </location>
    <ligand>
        <name>Mg(2+)</name>
        <dbReference type="ChEBI" id="CHEBI:18420"/>
        <label>1</label>
    </ligand>
</feature>
<dbReference type="InterPro" id="IPR036705">
    <property type="entry name" value="Ribosyl_crysJ1_sf"/>
</dbReference>
<reference evidence="5 6" key="1">
    <citation type="submission" date="2018-04" db="EMBL/GenBank/DDBJ databases">
        <title>Genomic Encyclopedia of Archaeal and Bacterial Type Strains, Phase II (KMG-II): from individual species to whole genera.</title>
        <authorList>
            <person name="Goeker M."/>
        </authorList>
    </citation>
    <scope>NUCLEOTIDE SEQUENCE [LARGE SCALE GENOMIC DNA]</scope>
    <source>
        <strain evidence="5 6">DSM 29955</strain>
    </source>
</reference>
<feature type="binding site" evidence="3">
    <location>
        <position position="470"/>
    </location>
    <ligand>
        <name>Mg(2+)</name>
        <dbReference type="ChEBI" id="CHEBI:18420"/>
        <label>1</label>
    </ligand>
</feature>
<comment type="similarity">
    <text evidence="1">Belongs to the ADP-ribosylglycohydrolase family.</text>
</comment>
<organism evidence="5 6">
    <name type="scientific">Yoonia sediminilitoris</name>
    <dbReference type="NCBI Taxonomy" id="1286148"/>
    <lineage>
        <taxon>Bacteria</taxon>
        <taxon>Pseudomonadati</taxon>
        <taxon>Pseudomonadota</taxon>
        <taxon>Alphaproteobacteria</taxon>
        <taxon>Rhodobacterales</taxon>
        <taxon>Paracoccaceae</taxon>
        <taxon>Yoonia</taxon>
    </lineage>
</organism>
<feature type="binding site" evidence="3">
    <location>
        <position position="243"/>
    </location>
    <ligand>
        <name>Mg(2+)</name>
        <dbReference type="ChEBI" id="CHEBI:18420"/>
        <label>1</label>
    </ligand>
</feature>
<dbReference type="InterPro" id="IPR029021">
    <property type="entry name" value="Prot-tyrosine_phosphatase-like"/>
</dbReference>
<dbReference type="Pfam" id="PF22784">
    <property type="entry name" value="PTP-SAK"/>
    <property type="match status" value="1"/>
</dbReference>
<feature type="binding site" evidence="3">
    <location>
        <position position="241"/>
    </location>
    <ligand>
        <name>Mg(2+)</name>
        <dbReference type="ChEBI" id="CHEBI:18420"/>
        <label>1</label>
    </ligand>
</feature>
<keyword evidence="3" id="KW-0479">Metal-binding</keyword>
<sequence>MDKKEHRLPRNSTTLPLRIDSLPISNGLLGLTLCPGKKGDSVFGGAWDRDLDVDLDVIKTWGAHTVLSLIEDHEFDLLSVSGLSDAAKSRGMEWYHFPIRDVDVPTPEAMQKWRLLSPRLHQTLENGGRVLVHCRGGLGRAGTVAALLLVERGHSASGAMKIVRTARPGAIETQVQKHLVTAHGRHDGLRPIQLHSSLLGGAIGDSLGAEIEFLSLAEIRCRYPGGIMDLPPHMGLRGAITDDTQMTLFTAEGIVRALIRSELKGICHPPSFIHHALLRWYKTQGGKPEVRTDDVGLIEDPRLWVCRAPGNTCLSSLEASAYFGDLARNNSKGCGTIMRVAPIALMFPRDQVREMAIETSALTHGHVTGQLAAAAWAEMLADVAAGARLEETANRTAEIYARLDGGNETARAIQAALAVPRDGAGETVESLGGGWTAEEALSLSLYACLTGNSFEEVLAIAVTHGGDSDSTGAIAGNMLGLLDPAAVLRHRWADTVEGSDLITRLVRDFRRLSSDIDAAEELFQYYLGG</sequence>
<dbReference type="CDD" id="cd14505">
    <property type="entry name" value="CDKN3-like"/>
    <property type="match status" value="1"/>
</dbReference>
<dbReference type="Proteomes" id="UP000244523">
    <property type="component" value="Unassembled WGS sequence"/>
</dbReference>
<dbReference type="InterPro" id="IPR057023">
    <property type="entry name" value="PTP-SAK"/>
</dbReference>
<evidence type="ECO:0000313" key="6">
    <source>
        <dbReference type="Proteomes" id="UP000244523"/>
    </source>
</evidence>
<feature type="binding site" evidence="3">
    <location>
        <position position="467"/>
    </location>
    <ligand>
        <name>Mg(2+)</name>
        <dbReference type="ChEBI" id="CHEBI:18420"/>
        <label>1</label>
    </ligand>
</feature>
<dbReference type="FunFam" id="3.90.190.10:FF:000157">
    <property type="entry name" value="Protein-tyrosine phosphatase"/>
    <property type="match status" value="1"/>
</dbReference>
<dbReference type="Pfam" id="PF03747">
    <property type="entry name" value="ADP_ribosyl_GH"/>
    <property type="match status" value="1"/>
</dbReference>
<dbReference type="PANTHER" id="PTHR16222:SF24">
    <property type="entry name" value="ADP-RIBOSYLHYDROLASE ARH3"/>
    <property type="match status" value="1"/>
</dbReference>
<keyword evidence="3" id="KW-0460">Magnesium</keyword>
<evidence type="ECO:0000256" key="1">
    <source>
        <dbReference type="ARBA" id="ARBA00010702"/>
    </source>
</evidence>
<dbReference type="InterPro" id="IPR003595">
    <property type="entry name" value="Tyr_Pase_cat"/>
</dbReference>
<dbReference type="InterPro" id="IPR000387">
    <property type="entry name" value="Tyr_Pase_dom"/>
</dbReference>
<dbReference type="PROSITE" id="PS50056">
    <property type="entry name" value="TYR_PHOSPHATASE_2"/>
    <property type="match status" value="1"/>
</dbReference>
<keyword evidence="6" id="KW-1185">Reference proteome</keyword>
<dbReference type="InterPro" id="IPR005502">
    <property type="entry name" value="Ribosyl_crysJ1"/>
</dbReference>
<comment type="cofactor">
    <cofactor evidence="3">
        <name>Mg(2+)</name>
        <dbReference type="ChEBI" id="CHEBI:18420"/>
    </cofactor>
    <text evidence="3">Binds 2 magnesium ions per subunit.</text>
</comment>
<dbReference type="GO" id="GO:0046872">
    <property type="term" value="F:metal ion binding"/>
    <property type="evidence" value="ECO:0007669"/>
    <property type="project" value="UniProtKB-KW"/>
</dbReference>